<dbReference type="PANTHER" id="PTHR10272:SF0">
    <property type="entry name" value="PLATELET-ACTIVATING FACTOR ACETYLHYDROLASE"/>
    <property type="match status" value="1"/>
</dbReference>
<keyword evidence="3" id="KW-0442">Lipid degradation</keyword>
<evidence type="ECO:0000256" key="2">
    <source>
        <dbReference type="ARBA" id="ARBA00022801"/>
    </source>
</evidence>
<evidence type="ECO:0000256" key="1">
    <source>
        <dbReference type="ARBA" id="ARBA00013201"/>
    </source>
</evidence>
<organism evidence="5">
    <name type="scientific">Arion vulgaris</name>
    <dbReference type="NCBI Taxonomy" id="1028688"/>
    <lineage>
        <taxon>Eukaryota</taxon>
        <taxon>Metazoa</taxon>
        <taxon>Spiralia</taxon>
        <taxon>Lophotrochozoa</taxon>
        <taxon>Mollusca</taxon>
        <taxon>Gastropoda</taxon>
        <taxon>Heterobranchia</taxon>
        <taxon>Euthyneura</taxon>
        <taxon>Panpulmonata</taxon>
        <taxon>Eupulmonata</taxon>
        <taxon>Stylommatophora</taxon>
        <taxon>Helicina</taxon>
        <taxon>Arionoidea</taxon>
        <taxon>Arionidae</taxon>
        <taxon>Arion</taxon>
    </lineage>
</organism>
<dbReference type="EC" id="3.1.1.47" evidence="1"/>
<dbReference type="GO" id="GO:0003847">
    <property type="term" value="F:1-alkyl-2-acetylglycerophosphocholine esterase activity"/>
    <property type="evidence" value="ECO:0007669"/>
    <property type="project" value="UniProtKB-EC"/>
</dbReference>
<gene>
    <name evidence="5" type="primary">ORF223514</name>
</gene>
<dbReference type="PANTHER" id="PTHR10272">
    <property type="entry name" value="PLATELET-ACTIVATING FACTOR ACETYLHYDROLASE"/>
    <property type="match status" value="1"/>
</dbReference>
<feature type="non-terminal residue" evidence="5">
    <location>
        <position position="78"/>
    </location>
</feature>
<evidence type="ECO:0000313" key="5">
    <source>
        <dbReference type="EMBL" id="CEL00360.1"/>
    </source>
</evidence>
<dbReference type="InterPro" id="IPR029058">
    <property type="entry name" value="AB_hydrolase_fold"/>
</dbReference>
<dbReference type="GO" id="GO:0016042">
    <property type="term" value="P:lipid catabolic process"/>
    <property type="evidence" value="ECO:0007669"/>
    <property type="project" value="UniProtKB-KW"/>
</dbReference>
<dbReference type="AlphaFoldDB" id="A0A0B7C7G7"/>
<keyword evidence="4" id="KW-0443">Lipid metabolism</keyword>
<proteinExistence type="predicted"/>
<dbReference type="EMBL" id="HACG01053489">
    <property type="protein sequence ID" value="CEL00360.1"/>
    <property type="molecule type" value="Transcribed_RNA"/>
</dbReference>
<protein>
    <recommendedName>
        <fullName evidence="1">1-alkyl-2-acetylglycerophosphocholine esterase</fullName>
        <ecNumber evidence="1">3.1.1.47</ecNumber>
    </recommendedName>
</protein>
<evidence type="ECO:0000256" key="3">
    <source>
        <dbReference type="ARBA" id="ARBA00022963"/>
    </source>
</evidence>
<reference evidence="5" key="1">
    <citation type="submission" date="2014-12" db="EMBL/GenBank/DDBJ databases">
        <title>Insight into the proteome of Arion vulgaris.</title>
        <authorList>
            <person name="Aradska J."/>
            <person name="Bulat T."/>
            <person name="Smidak R."/>
            <person name="Sarate P."/>
            <person name="Gangsoo J."/>
            <person name="Sialana F."/>
            <person name="Bilban M."/>
            <person name="Lubec G."/>
        </authorList>
    </citation>
    <scope>NUCLEOTIDE SEQUENCE</scope>
    <source>
        <tissue evidence="5">Skin</tissue>
    </source>
</reference>
<dbReference type="Pfam" id="PF03403">
    <property type="entry name" value="PAF-AH_p_II"/>
    <property type="match status" value="1"/>
</dbReference>
<evidence type="ECO:0000256" key="4">
    <source>
        <dbReference type="ARBA" id="ARBA00023098"/>
    </source>
</evidence>
<accession>A0A0B7C7G7</accession>
<keyword evidence="2" id="KW-0378">Hydrolase</keyword>
<name>A0A0B7C7G7_9EUPU</name>
<sequence length="78" mass="9111">TLATLTQDQRFRVGVCVDGWMHPVDSHIYETMKQPVLLLNMEQFQWEQNVKQMIRLQESNNHADRPMITLMGGCHQSV</sequence>
<feature type="non-terminal residue" evidence="5">
    <location>
        <position position="1"/>
    </location>
</feature>
<dbReference type="Gene3D" id="3.40.50.1820">
    <property type="entry name" value="alpha/beta hydrolase"/>
    <property type="match status" value="1"/>
</dbReference>